<accession>A0ACB9PAH3</accession>
<proteinExistence type="predicted"/>
<protein>
    <submittedName>
        <fullName evidence="1">Uncharacterized protein</fullName>
    </submittedName>
</protein>
<sequence>MRNSQALSVSLALYPNRFPLALKINSLFCSISLPVLFFSMNHVTLSFYAPLCLCVLRPCTMHVLLYCTIVPFFTACRSKDSDCNWYNTLFLLGSRYYVYFLGIYF</sequence>
<evidence type="ECO:0000313" key="2">
    <source>
        <dbReference type="Proteomes" id="UP000828941"/>
    </source>
</evidence>
<dbReference type="EMBL" id="CM039430">
    <property type="protein sequence ID" value="KAI4345017.1"/>
    <property type="molecule type" value="Genomic_DNA"/>
</dbReference>
<gene>
    <name evidence="1" type="ORF">L6164_012187</name>
</gene>
<comment type="caution">
    <text evidence="1">The sequence shown here is derived from an EMBL/GenBank/DDBJ whole genome shotgun (WGS) entry which is preliminary data.</text>
</comment>
<name>A0ACB9PAH3_BAUVA</name>
<dbReference type="Proteomes" id="UP000828941">
    <property type="component" value="Chromosome 5"/>
</dbReference>
<keyword evidence="2" id="KW-1185">Reference proteome</keyword>
<evidence type="ECO:0000313" key="1">
    <source>
        <dbReference type="EMBL" id="KAI4345017.1"/>
    </source>
</evidence>
<reference evidence="1 2" key="1">
    <citation type="journal article" date="2022" name="DNA Res.">
        <title>Chromosomal-level genome assembly of the orchid tree Bauhinia variegata (Leguminosae; Cercidoideae) supports the allotetraploid origin hypothesis of Bauhinia.</title>
        <authorList>
            <person name="Zhong Y."/>
            <person name="Chen Y."/>
            <person name="Zheng D."/>
            <person name="Pang J."/>
            <person name="Liu Y."/>
            <person name="Luo S."/>
            <person name="Meng S."/>
            <person name="Qian L."/>
            <person name="Wei D."/>
            <person name="Dai S."/>
            <person name="Zhou R."/>
        </authorList>
    </citation>
    <scope>NUCLEOTIDE SEQUENCE [LARGE SCALE GENOMIC DNA]</scope>
    <source>
        <strain evidence="1">BV-YZ2020</strain>
    </source>
</reference>
<organism evidence="1 2">
    <name type="scientific">Bauhinia variegata</name>
    <name type="common">Purple orchid tree</name>
    <name type="synonym">Phanera variegata</name>
    <dbReference type="NCBI Taxonomy" id="167791"/>
    <lineage>
        <taxon>Eukaryota</taxon>
        <taxon>Viridiplantae</taxon>
        <taxon>Streptophyta</taxon>
        <taxon>Embryophyta</taxon>
        <taxon>Tracheophyta</taxon>
        <taxon>Spermatophyta</taxon>
        <taxon>Magnoliopsida</taxon>
        <taxon>eudicotyledons</taxon>
        <taxon>Gunneridae</taxon>
        <taxon>Pentapetalae</taxon>
        <taxon>rosids</taxon>
        <taxon>fabids</taxon>
        <taxon>Fabales</taxon>
        <taxon>Fabaceae</taxon>
        <taxon>Cercidoideae</taxon>
        <taxon>Cercideae</taxon>
        <taxon>Bauhiniinae</taxon>
        <taxon>Bauhinia</taxon>
    </lineage>
</organism>